<dbReference type="Proteomes" id="UP001496627">
    <property type="component" value="Unassembled WGS sequence"/>
</dbReference>
<sequence length="255" mass="27119">MAQSRGKSGSRRKGGKRASKSSGSSLWPWLAALLVVGGGIALYDNSAVARRFVASLTSGKPVQVAAKPASAPARPEPPKPAASIPHRPVTSKPAMLPDENHTAAIIPPAPIGKPTGSDVPRTTEAPKTGEELAGAYEAKFYLCGTAKQDDCVVSADRFVFHGQKVRLVGIEVPDIKKPNCEEERIKASDAELRVRAFLDSGPFELVTWQGNDAEVDGHKLRQVTRNGISLSDILVREGLARRPGTRGGWCPTGRS</sequence>
<proteinExistence type="predicted"/>
<evidence type="ECO:0000256" key="2">
    <source>
        <dbReference type="SAM" id="Phobius"/>
    </source>
</evidence>
<reference evidence="3 4" key="1">
    <citation type="submission" date="2024-05" db="EMBL/GenBank/DDBJ databases">
        <title>Neorhizobium sp. Rsf11, a plant growth promoting and heavy metal resistant PAH-degrader.</title>
        <authorList>
            <person name="Golubev S.N."/>
            <person name="Muratova A.Y."/>
            <person name="Markelova M.I."/>
        </authorList>
    </citation>
    <scope>NUCLEOTIDE SEQUENCE [LARGE SCALE GENOMIC DNA]</scope>
    <source>
        <strain evidence="3 4">Rsf11</strain>
    </source>
</reference>
<evidence type="ECO:0000313" key="3">
    <source>
        <dbReference type="EMBL" id="MEQ1405036.1"/>
    </source>
</evidence>
<feature type="region of interest" description="Disordered" evidence="1">
    <location>
        <begin position="104"/>
        <end position="125"/>
    </location>
</feature>
<dbReference type="InterPro" id="IPR035437">
    <property type="entry name" value="SNase_OB-fold_sf"/>
</dbReference>
<accession>A0ABV0M0P8</accession>
<keyword evidence="4" id="KW-1185">Reference proteome</keyword>
<keyword evidence="2" id="KW-1133">Transmembrane helix</keyword>
<feature type="compositionally biased region" description="Basic residues" evidence="1">
    <location>
        <begin position="8"/>
        <end position="19"/>
    </location>
</feature>
<protein>
    <recommendedName>
        <fullName evidence="5">Nuclease</fullName>
    </recommendedName>
</protein>
<dbReference type="SUPFAM" id="SSF50199">
    <property type="entry name" value="Staphylococcal nuclease"/>
    <property type="match status" value="1"/>
</dbReference>
<evidence type="ECO:0000256" key="1">
    <source>
        <dbReference type="SAM" id="MobiDB-lite"/>
    </source>
</evidence>
<keyword evidence="2" id="KW-0812">Transmembrane</keyword>
<feature type="region of interest" description="Disordered" evidence="1">
    <location>
        <begin position="65"/>
        <end position="86"/>
    </location>
</feature>
<comment type="caution">
    <text evidence="3">The sequence shown here is derived from an EMBL/GenBank/DDBJ whole genome shotgun (WGS) entry which is preliminary data.</text>
</comment>
<feature type="region of interest" description="Disordered" evidence="1">
    <location>
        <begin position="1"/>
        <end position="24"/>
    </location>
</feature>
<keyword evidence="2" id="KW-0472">Membrane</keyword>
<feature type="transmembrane region" description="Helical" evidence="2">
    <location>
        <begin position="21"/>
        <end position="43"/>
    </location>
</feature>
<dbReference type="Gene3D" id="2.40.50.90">
    <property type="match status" value="1"/>
</dbReference>
<evidence type="ECO:0008006" key="5">
    <source>
        <dbReference type="Google" id="ProtNLM"/>
    </source>
</evidence>
<gene>
    <name evidence="3" type="ORF">ABK249_08855</name>
</gene>
<name>A0ABV0M0P8_9HYPH</name>
<organism evidence="3 4">
    <name type="scientific">Neorhizobium phenanthreniclasticum</name>
    <dbReference type="NCBI Taxonomy" id="3157917"/>
    <lineage>
        <taxon>Bacteria</taxon>
        <taxon>Pseudomonadati</taxon>
        <taxon>Pseudomonadota</taxon>
        <taxon>Alphaproteobacteria</taxon>
        <taxon>Hyphomicrobiales</taxon>
        <taxon>Rhizobiaceae</taxon>
        <taxon>Rhizobium/Agrobacterium group</taxon>
        <taxon>Neorhizobium</taxon>
    </lineage>
</organism>
<dbReference type="EMBL" id="JBEAAL010000004">
    <property type="protein sequence ID" value="MEQ1405036.1"/>
    <property type="molecule type" value="Genomic_DNA"/>
</dbReference>
<dbReference type="RefSeq" id="WP_348862617.1">
    <property type="nucleotide sequence ID" value="NZ_JBEAAL010000004.1"/>
</dbReference>
<evidence type="ECO:0000313" key="4">
    <source>
        <dbReference type="Proteomes" id="UP001496627"/>
    </source>
</evidence>